<dbReference type="Proteomes" id="UP001168821">
    <property type="component" value="Unassembled WGS sequence"/>
</dbReference>
<keyword evidence="2" id="KW-1185">Reference proteome</keyword>
<accession>A0AA38HT77</accession>
<sequence length="130" mass="14663">MTRLSEVRATCGVSPARPITMGRAGASGHSTLQFFSLPVSAPDRPLHTKIKPSGLCHSNNRRTCFRALMSRCDTLHNLRFTRTNFTHFTRNMRMLNGCACESKEGFCVGKTRALRKARVMKIDNFRRTDS</sequence>
<dbReference type="EMBL" id="JALNTZ010000008">
    <property type="protein sequence ID" value="KAJ3642581.1"/>
    <property type="molecule type" value="Genomic_DNA"/>
</dbReference>
<dbReference type="AlphaFoldDB" id="A0AA38HT77"/>
<reference evidence="1" key="1">
    <citation type="journal article" date="2023" name="G3 (Bethesda)">
        <title>Whole genome assemblies of Zophobas morio and Tenebrio molitor.</title>
        <authorList>
            <person name="Kaur S."/>
            <person name="Stinson S.A."/>
            <person name="diCenzo G.C."/>
        </authorList>
    </citation>
    <scope>NUCLEOTIDE SEQUENCE</scope>
    <source>
        <strain evidence="1">QUZm001</strain>
    </source>
</reference>
<comment type="caution">
    <text evidence="1">The sequence shown here is derived from an EMBL/GenBank/DDBJ whole genome shotgun (WGS) entry which is preliminary data.</text>
</comment>
<evidence type="ECO:0000313" key="1">
    <source>
        <dbReference type="EMBL" id="KAJ3642581.1"/>
    </source>
</evidence>
<name>A0AA38HT77_9CUCU</name>
<evidence type="ECO:0000313" key="2">
    <source>
        <dbReference type="Proteomes" id="UP001168821"/>
    </source>
</evidence>
<organism evidence="1 2">
    <name type="scientific">Zophobas morio</name>
    <dbReference type="NCBI Taxonomy" id="2755281"/>
    <lineage>
        <taxon>Eukaryota</taxon>
        <taxon>Metazoa</taxon>
        <taxon>Ecdysozoa</taxon>
        <taxon>Arthropoda</taxon>
        <taxon>Hexapoda</taxon>
        <taxon>Insecta</taxon>
        <taxon>Pterygota</taxon>
        <taxon>Neoptera</taxon>
        <taxon>Endopterygota</taxon>
        <taxon>Coleoptera</taxon>
        <taxon>Polyphaga</taxon>
        <taxon>Cucujiformia</taxon>
        <taxon>Tenebrionidae</taxon>
        <taxon>Zophobas</taxon>
    </lineage>
</organism>
<proteinExistence type="predicted"/>
<gene>
    <name evidence="1" type="ORF">Zmor_025345</name>
</gene>
<protein>
    <submittedName>
        <fullName evidence="1">Uncharacterized protein</fullName>
    </submittedName>
</protein>